<dbReference type="InterPro" id="IPR011029">
    <property type="entry name" value="DEATH-like_dom_sf"/>
</dbReference>
<reference evidence="4" key="1">
    <citation type="submission" date="2021-10" db="EMBL/GenBank/DDBJ databases">
        <title>Tropical sea cucumber genome reveals ecological adaptation and Cuvierian tubules defense mechanism.</title>
        <authorList>
            <person name="Chen T."/>
        </authorList>
    </citation>
    <scope>NUCLEOTIDE SEQUENCE</scope>
    <source>
        <strain evidence="4">Nanhai2018</strain>
        <tissue evidence="4">Muscle</tissue>
    </source>
</reference>
<keyword evidence="1" id="KW-0393">Immunoglobulin domain</keyword>
<dbReference type="InterPro" id="IPR000906">
    <property type="entry name" value="ZU5_dom"/>
</dbReference>
<evidence type="ECO:0000313" key="5">
    <source>
        <dbReference type="Proteomes" id="UP001152320"/>
    </source>
</evidence>
<comment type="function">
    <text evidence="1">Receptor for netrin required for axon guidance. Mediates axon repulsion of neuronal growth cones in the developing nervous system upon ligand binding.</text>
</comment>
<keyword evidence="5" id="KW-1185">Reference proteome</keyword>
<name>A0A9Q1HM73_HOLLE</name>
<keyword evidence="1" id="KW-0217">Developmental protein</keyword>
<gene>
    <name evidence="4" type="ORF">HOLleu_04227</name>
</gene>
<feature type="domain" description="Death" evidence="3">
    <location>
        <begin position="1034"/>
        <end position="1109"/>
    </location>
</feature>
<dbReference type="PANTHER" id="PTHR12582:SF47">
    <property type="entry name" value="NETRIN RECEPTOR UNC-5"/>
    <property type="match status" value="1"/>
</dbReference>
<dbReference type="Pfam" id="PF00791">
    <property type="entry name" value="ZU5"/>
    <property type="match status" value="1"/>
</dbReference>
<comment type="similarity">
    <text evidence="1">Belongs to the unc-5 family.</text>
</comment>
<dbReference type="PANTHER" id="PTHR12582">
    <property type="entry name" value="NETRIN RECEPTOR UNC5"/>
    <property type="match status" value="1"/>
</dbReference>
<dbReference type="InterPro" id="IPR000488">
    <property type="entry name" value="Death_dom"/>
</dbReference>
<evidence type="ECO:0000313" key="4">
    <source>
        <dbReference type="EMBL" id="KAJ8050866.1"/>
    </source>
</evidence>
<dbReference type="Gene3D" id="2.60.220.30">
    <property type="match status" value="1"/>
</dbReference>
<proteinExistence type="inferred from homology"/>
<dbReference type="Proteomes" id="UP001152320">
    <property type="component" value="Chromosome 1"/>
</dbReference>
<protein>
    <recommendedName>
        <fullName evidence="1">Netrin receptor UNC5</fullName>
    </recommendedName>
</protein>
<feature type="compositionally biased region" description="Basic and acidic residues" evidence="2">
    <location>
        <begin position="534"/>
        <end position="551"/>
    </location>
</feature>
<organism evidence="4 5">
    <name type="scientific">Holothuria leucospilota</name>
    <name type="common">Black long sea cucumber</name>
    <name type="synonym">Mertensiothuria leucospilota</name>
    <dbReference type="NCBI Taxonomy" id="206669"/>
    <lineage>
        <taxon>Eukaryota</taxon>
        <taxon>Metazoa</taxon>
        <taxon>Echinodermata</taxon>
        <taxon>Eleutherozoa</taxon>
        <taxon>Echinozoa</taxon>
        <taxon>Holothuroidea</taxon>
        <taxon>Aspidochirotacea</taxon>
        <taxon>Aspidochirotida</taxon>
        <taxon>Holothuriidae</taxon>
        <taxon>Holothuria</taxon>
    </lineage>
</organism>
<dbReference type="GO" id="GO:0005042">
    <property type="term" value="F:netrin receptor activity"/>
    <property type="evidence" value="ECO:0007669"/>
    <property type="project" value="UniProtKB-UniRule"/>
</dbReference>
<comment type="subcellular location">
    <subcellularLocation>
        <location evidence="1">Cell membrane</location>
        <topology evidence="1">Single-pass type I membrane protein</topology>
    </subcellularLocation>
</comment>
<dbReference type="PROSITE" id="PS50017">
    <property type="entry name" value="DEATH_DOMAIN"/>
    <property type="match status" value="1"/>
</dbReference>
<dbReference type="Gene3D" id="1.10.533.10">
    <property type="entry name" value="Death Domain, Fas"/>
    <property type="match status" value="1"/>
</dbReference>
<dbReference type="GO" id="GO:0005886">
    <property type="term" value="C:plasma membrane"/>
    <property type="evidence" value="ECO:0007669"/>
    <property type="project" value="UniProtKB-SubCell"/>
</dbReference>
<dbReference type="SUPFAM" id="SSF47986">
    <property type="entry name" value="DEATH domain"/>
    <property type="match status" value="1"/>
</dbReference>
<dbReference type="Pfam" id="PF00531">
    <property type="entry name" value="Death"/>
    <property type="match status" value="1"/>
</dbReference>
<accession>A0A9Q1HM73</accession>
<sequence length="1109" mass="125994">MTKRVKEGLELFFNIPEIKGRGRFKDDNLAFCNLLYQKGIISPLHIDILTATLNECGLQSVVKFADLLFLLFKFGDLDTSDSVENEKEGDYQRFLNTLSLLMTNEVREGLKSFFDFPEAQSSVVNSGNEALCKVLQEKGIINPLHLELLTTALEECGQQSVKKIADTLFELFKFGKLGTPTLLEVETELHDFQGFLDIFSLLMTNEVKEGLASFFDIPEAKPHGKPISDNVAYCNLLKEKGIISSTHFDLFITTMLECGQQSVAKISHTLFSLLKEGKLGTSSLLKEEKEREFKIFLDVLSLPMTKEMKEGLKSFFDIPEIQDGGIYEDNNVAFCNLLKDKGIISPVYNELLTVALVECGQEGVATFSDTLCQLFKEGRLGALITPEEEKDFQQFLEYLSSVMTDGVKSAIASFFKFPASEIDKIFYDNITVCNYLKEKHIISGKYISPLIHGLNVVKTDPKMCKLFNEETSGNLSLLEFKEELEAFIQEISDHFTMFTSSTKIRYLPKRSPWTVSKNSISETSCDVQSPPNEQHPKDTEMIKPGQNERRQQQLERHNNIMQASLCTSAELSLDFGQHQTFDNLDTDDTSHDESQFFSRAGGTHCLEATSSISKEGGNIEIPYTGVELQIRPNSFLREDEVHLITVKILPRRLFDEAASCFEDHSTVMIEILPNNLKLQRAAKLTLPHCLIMRDPKNCEVKIFHSHHDPDQLPQWEDISKSVQHVLSTKVCHIWIKIFSWIKYTVDGKKIEGKKLFLYTLGKRYTLNSKFITAEVGYFPALPGNERQKLEEADFVTSKKGTIFESKLRQMFQGSWQTFVFWKEPKTSLAISVLEINPSDGWKSASTCPKYISYQHVEISNEQSRPFTFRRQNDETPFPAIHFKECQGEEYSKLYVNMEEGLVQDKLQVSTDQQQTRNEKQHIQPMIEGNEEYSTTFGDETVNLSNVTSPVNNEARKIRETALVLSSNSGGIIVTDQRREEITFQRQIQPGSMQEINHNFGELHLLPHSAPFLQMNSSTKLMPVFSELSTKDVINLARVLDIPHPLMRDWRMLAGNLGFKDMDVDYLALQNSPTRAVIHCACQSGALRGKDHLIEILKGMERIDAKNAIL</sequence>
<feature type="region of interest" description="Disordered" evidence="2">
    <location>
        <begin position="520"/>
        <end position="551"/>
    </location>
</feature>
<keyword evidence="1" id="KW-0675">Receptor</keyword>
<evidence type="ECO:0000259" key="3">
    <source>
        <dbReference type="PROSITE" id="PS50017"/>
    </source>
</evidence>
<evidence type="ECO:0000256" key="1">
    <source>
        <dbReference type="RuleBase" id="RU367033"/>
    </source>
</evidence>
<dbReference type="EMBL" id="JAIZAY010000001">
    <property type="protein sequence ID" value="KAJ8050866.1"/>
    <property type="molecule type" value="Genomic_DNA"/>
</dbReference>
<evidence type="ECO:0000256" key="2">
    <source>
        <dbReference type="SAM" id="MobiDB-lite"/>
    </source>
</evidence>
<comment type="caution">
    <text evidence="4">The sequence shown here is derived from an EMBL/GenBank/DDBJ whole genome shotgun (WGS) entry which is preliminary data.</text>
</comment>
<dbReference type="InterPro" id="IPR037936">
    <property type="entry name" value="UNC5A-D"/>
</dbReference>
<feature type="compositionally biased region" description="Polar residues" evidence="2">
    <location>
        <begin position="520"/>
        <end position="532"/>
    </location>
</feature>
<dbReference type="AlphaFoldDB" id="A0A9Q1HM73"/>